<feature type="domain" description="EamA" evidence="2">
    <location>
        <begin position="8"/>
        <end position="145"/>
    </location>
</feature>
<feature type="transmembrane region" description="Helical" evidence="1">
    <location>
        <begin position="74"/>
        <end position="93"/>
    </location>
</feature>
<proteinExistence type="predicted"/>
<keyword evidence="1" id="KW-0472">Membrane</keyword>
<dbReference type="PANTHER" id="PTHR22911">
    <property type="entry name" value="ACYL-MALONYL CONDENSING ENZYME-RELATED"/>
    <property type="match status" value="1"/>
</dbReference>
<organism evidence="3 4">
    <name type="scientific">Candidatus Uhrbacteria bacterium CG_4_9_14_3_um_filter_36_7</name>
    <dbReference type="NCBI Taxonomy" id="1975033"/>
    <lineage>
        <taxon>Bacteria</taxon>
        <taxon>Candidatus Uhriibacteriota</taxon>
    </lineage>
</organism>
<sequence>MLQYICTMWLLYVFVSAIAAALVAILAKMGLKNIDSTLATTVRSVIMAGFLVLTALSLKKFQGFSFSSFSQKEWLLIILAGIAGAISWLFYFYALKDGAASKVAAIDRLSLVFVIFLAAIFLGEKLTWQTSVGAIIMVFGAILITLK</sequence>
<name>A0A2M7XHT3_9BACT</name>
<dbReference type="SUPFAM" id="SSF103481">
    <property type="entry name" value="Multidrug resistance efflux transporter EmrE"/>
    <property type="match status" value="1"/>
</dbReference>
<dbReference type="Pfam" id="PF00892">
    <property type="entry name" value="EamA"/>
    <property type="match status" value="1"/>
</dbReference>
<evidence type="ECO:0000256" key="1">
    <source>
        <dbReference type="SAM" id="Phobius"/>
    </source>
</evidence>
<feature type="transmembrane region" description="Helical" evidence="1">
    <location>
        <begin position="6"/>
        <end position="26"/>
    </location>
</feature>
<feature type="transmembrane region" description="Helical" evidence="1">
    <location>
        <begin position="38"/>
        <end position="58"/>
    </location>
</feature>
<evidence type="ECO:0000313" key="3">
    <source>
        <dbReference type="EMBL" id="PJA47450.1"/>
    </source>
</evidence>
<accession>A0A2M7XHT3</accession>
<comment type="caution">
    <text evidence="3">The sequence shown here is derived from an EMBL/GenBank/DDBJ whole genome shotgun (WGS) entry which is preliminary data.</text>
</comment>
<dbReference type="Gene3D" id="1.10.3730.20">
    <property type="match status" value="1"/>
</dbReference>
<protein>
    <submittedName>
        <fullName evidence="3">EamA family transporter</fullName>
    </submittedName>
</protein>
<dbReference type="InterPro" id="IPR037185">
    <property type="entry name" value="EmrE-like"/>
</dbReference>
<dbReference type="EMBL" id="PFWS01000020">
    <property type="protein sequence ID" value="PJA47450.1"/>
    <property type="molecule type" value="Genomic_DNA"/>
</dbReference>
<dbReference type="GO" id="GO:0016020">
    <property type="term" value="C:membrane"/>
    <property type="evidence" value="ECO:0007669"/>
    <property type="project" value="InterPro"/>
</dbReference>
<dbReference type="AlphaFoldDB" id="A0A2M7XHT3"/>
<reference evidence="4" key="1">
    <citation type="submission" date="2017-09" db="EMBL/GenBank/DDBJ databases">
        <title>Depth-based differentiation of microbial function through sediment-hosted aquifers and enrichment of novel symbionts in the deep terrestrial subsurface.</title>
        <authorList>
            <person name="Probst A.J."/>
            <person name="Ladd B."/>
            <person name="Jarett J.K."/>
            <person name="Geller-Mcgrath D.E."/>
            <person name="Sieber C.M.K."/>
            <person name="Emerson J.B."/>
            <person name="Anantharaman K."/>
            <person name="Thomas B.C."/>
            <person name="Malmstrom R."/>
            <person name="Stieglmeier M."/>
            <person name="Klingl A."/>
            <person name="Woyke T."/>
            <person name="Ryan C.M."/>
            <person name="Banfield J.F."/>
        </authorList>
    </citation>
    <scope>NUCLEOTIDE SEQUENCE [LARGE SCALE GENOMIC DNA]</scope>
</reference>
<keyword evidence="1" id="KW-0812">Transmembrane</keyword>
<evidence type="ECO:0000313" key="4">
    <source>
        <dbReference type="Proteomes" id="UP000229749"/>
    </source>
</evidence>
<gene>
    <name evidence="3" type="ORF">CO172_01315</name>
</gene>
<dbReference type="Proteomes" id="UP000229749">
    <property type="component" value="Unassembled WGS sequence"/>
</dbReference>
<dbReference type="InterPro" id="IPR000620">
    <property type="entry name" value="EamA_dom"/>
</dbReference>
<keyword evidence="1" id="KW-1133">Transmembrane helix</keyword>
<dbReference type="PANTHER" id="PTHR22911:SF137">
    <property type="entry name" value="SOLUTE CARRIER FAMILY 35 MEMBER G2-RELATED"/>
    <property type="match status" value="1"/>
</dbReference>
<evidence type="ECO:0000259" key="2">
    <source>
        <dbReference type="Pfam" id="PF00892"/>
    </source>
</evidence>
<feature type="transmembrane region" description="Helical" evidence="1">
    <location>
        <begin position="105"/>
        <end position="122"/>
    </location>
</feature>
<feature type="transmembrane region" description="Helical" evidence="1">
    <location>
        <begin position="128"/>
        <end position="146"/>
    </location>
</feature>